<dbReference type="SUPFAM" id="SSF53474">
    <property type="entry name" value="alpha/beta-Hydrolases"/>
    <property type="match status" value="1"/>
</dbReference>
<evidence type="ECO:0000256" key="1">
    <source>
        <dbReference type="SAM" id="MobiDB-lite"/>
    </source>
</evidence>
<dbReference type="PANTHER" id="PTHR47842">
    <property type="entry name" value="EXPRESSED PROTEIN"/>
    <property type="match status" value="1"/>
</dbReference>
<reference evidence="2" key="1">
    <citation type="submission" date="2021-03" db="EMBL/GenBank/DDBJ databases">
        <title>Revisited historic fungal species revealed as producer of novel bioactive compounds through whole genome sequencing and comparative genomics.</title>
        <authorList>
            <person name="Vignolle G.A."/>
            <person name="Hochenegger N."/>
            <person name="Mach R.L."/>
            <person name="Mach-Aigner A.R."/>
            <person name="Javad Rahimi M."/>
            <person name="Salim K.A."/>
            <person name="Chan C.M."/>
            <person name="Lim L.B.L."/>
            <person name="Cai F."/>
            <person name="Druzhinina I.S."/>
            <person name="U'Ren J.M."/>
            <person name="Derntl C."/>
        </authorList>
    </citation>
    <scope>NUCLEOTIDE SEQUENCE</scope>
    <source>
        <strain evidence="2">TUCIM 5799</strain>
    </source>
</reference>
<proteinExistence type="predicted"/>
<dbReference type="PANTHER" id="PTHR47842:SF2">
    <property type="entry name" value="DUF676 DOMAIN-CONTAINING PROTEIN"/>
    <property type="match status" value="1"/>
</dbReference>
<feature type="compositionally biased region" description="Low complexity" evidence="1">
    <location>
        <begin position="562"/>
        <end position="571"/>
    </location>
</feature>
<gene>
    <name evidence="2" type="ORF">JX265_010907</name>
</gene>
<dbReference type="Gene3D" id="3.40.50.1820">
    <property type="entry name" value="alpha/beta hydrolase"/>
    <property type="match status" value="1"/>
</dbReference>
<evidence type="ECO:0000313" key="2">
    <source>
        <dbReference type="EMBL" id="KAI1858239.1"/>
    </source>
</evidence>
<keyword evidence="3" id="KW-1185">Reference proteome</keyword>
<feature type="compositionally biased region" description="Acidic residues" evidence="1">
    <location>
        <begin position="434"/>
        <end position="446"/>
    </location>
</feature>
<feature type="compositionally biased region" description="Basic and acidic residues" evidence="1">
    <location>
        <begin position="416"/>
        <end position="433"/>
    </location>
</feature>
<dbReference type="Proteomes" id="UP000829685">
    <property type="component" value="Unassembled WGS sequence"/>
</dbReference>
<dbReference type="AlphaFoldDB" id="A0A9P9WDM9"/>
<comment type="caution">
    <text evidence="2">The sequence shown here is derived from an EMBL/GenBank/DDBJ whole genome shotgun (WGS) entry which is preliminary data.</text>
</comment>
<dbReference type="EMBL" id="JAFIMR010000037">
    <property type="protein sequence ID" value="KAI1858239.1"/>
    <property type="molecule type" value="Genomic_DNA"/>
</dbReference>
<accession>A0A9P9WDM9</accession>
<evidence type="ECO:0008006" key="4">
    <source>
        <dbReference type="Google" id="ProtNLM"/>
    </source>
</evidence>
<feature type="region of interest" description="Disordered" evidence="1">
    <location>
        <begin position="396"/>
        <end position="446"/>
    </location>
</feature>
<protein>
    <recommendedName>
        <fullName evidence="4">DUF676 domain-containing protein</fullName>
    </recommendedName>
</protein>
<feature type="region of interest" description="Disordered" evidence="1">
    <location>
        <begin position="526"/>
        <end position="585"/>
    </location>
</feature>
<organism evidence="2 3">
    <name type="scientific">Neoarthrinium moseri</name>
    <dbReference type="NCBI Taxonomy" id="1658444"/>
    <lineage>
        <taxon>Eukaryota</taxon>
        <taxon>Fungi</taxon>
        <taxon>Dikarya</taxon>
        <taxon>Ascomycota</taxon>
        <taxon>Pezizomycotina</taxon>
        <taxon>Sordariomycetes</taxon>
        <taxon>Xylariomycetidae</taxon>
        <taxon>Amphisphaeriales</taxon>
        <taxon>Apiosporaceae</taxon>
        <taxon>Neoarthrinium</taxon>
    </lineage>
</organism>
<dbReference type="InterPro" id="IPR029058">
    <property type="entry name" value="AB_hydrolase_fold"/>
</dbReference>
<feature type="compositionally biased region" description="Low complexity" evidence="1">
    <location>
        <begin position="526"/>
        <end position="539"/>
    </location>
</feature>
<name>A0A9P9WDM9_9PEZI</name>
<evidence type="ECO:0000313" key="3">
    <source>
        <dbReference type="Proteomes" id="UP000829685"/>
    </source>
</evidence>
<sequence length="585" mass="64138">MPRTLLLCFIHGFKGDDDTFQSFPYDLKVQVAKKIPDQNVESIVYPKYETKGELAQSTEAFLTWLKERVMEVRKAHSEKPWPPNDRDVGVVIVAHSMGGFVAADALFSLLNDRIAHENDEDAPIFPMIQGILTFDTPYNGLARSMFVYGAFSNYQKVSSVFNVMTAISAAAPSQLGKLAAKRSATSAVASRSSSPAWKSWQLIAVKTGTVGAIAAGGVTAYMHRKQIMEGMKSMRNLSRESVQESVKGGYQQSVDAVGQGLAYINRGNVGRSFEYLSDHFTFVGSLMKQQELSRRLERMGALRGVGIHDFYTSLGENGVWSGGYFVPERTFCAIPNPDHGAYPLFSRQVIKKTEDEIQAHMSMFQRDKNLNYEAMTDEASDLVIKWFKDESKIVDDPKFAAPAPPEPIEEPVATTEEGKEVPQADAAQVKEMESQPEDADDKELPDESPLDIAAAASMVPLPDDNDEAPDSIDATDSDKSTYMKYLFGVAQQAGTGIASYVPRTVPDMPNIPSGSSFKSYIPSQMPSMPNMPNLPSMNMFSRKQKDGSGAETPVEGEKSAAETTTTTTTEEVPSEKPAAVEQKVS</sequence>